<keyword evidence="7" id="KW-1185">Reference proteome</keyword>
<dbReference type="InterPro" id="IPR000847">
    <property type="entry name" value="LysR_HTH_N"/>
</dbReference>
<evidence type="ECO:0000256" key="2">
    <source>
        <dbReference type="ARBA" id="ARBA00023015"/>
    </source>
</evidence>
<keyword evidence="4" id="KW-0804">Transcription</keyword>
<name>A0ABT0GNF8_9HYPH</name>
<sequence>MVMKPASDRPDIPLSIARALDLIGTTGSVSEAAKRLGVTQPAISKGIAQLEARFGVNLVRRGSRPLTLTEEGEALARYARQEDLARQVTLGALEDARHNRSGTVRLGSFGSSASFHILPKTLAAFAGKYPGIAVEVLEFPDEELRKALEDGIVDMAILSVEQEENLEIVPITSDKLVALVPLTDPLGGKSLLTAPDLAGRPFILTKGGSGPLVERWFAQAGVAPNIAHTILQVNSIVALVQAGLGVSIMAELALPDVSGKCRVLPLDPVAPRVIGWARTGKTFKSNAAETFWKFCGRFTP</sequence>
<evidence type="ECO:0000313" key="7">
    <source>
        <dbReference type="Proteomes" id="UP001431221"/>
    </source>
</evidence>
<dbReference type="InterPro" id="IPR050950">
    <property type="entry name" value="HTH-type_LysR_regulators"/>
</dbReference>
<gene>
    <name evidence="6" type="ORF">M0H32_02170</name>
</gene>
<evidence type="ECO:0000259" key="5">
    <source>
        <dbReference type="PROSITE" id="PS50931"/>
    </source>
</evidence>
<dbReference type="RefSeq" id="WP_248150119.1">
    <property type="nucleotide sequence ID" value="NZ_JALNMJ010000001.1"/>
</dbReference>
<dbReference type="Pfam" id="PF03466">
    <property type="entry name" value="LysR_substrate"/>
    <property type="match status" value="1"/>
</dbReference>
<dbReference type="SUPFAM" id="SSF53850">
    <property type="entry name" value="Periplasmic binding protein-like II"/>
    <property type="match status" value="1"/>
</dbReference>
<evidence type="ECO:0000256" key="1">
    <source>
        <dbReference type="ARBA" id="ARBA00009437"/>
    </source>
</evidence>
<dbReference type="InterPro" id="IPR036388">
    <property type="entry name" value="WH-like_DNA-bd_sf"/>
</dbReference>
<dbReference type="InterPro" id="IPR036390">
    <property type="entry name" value="WH_DNA-bd_sf"/>
</dbReference>
<dbReference type="EMBL" id="JALNMJ010000001">
    <property type="protein sequence ID" value="MCK7610953.1"/>
    <property type="molecule type" value="Genomic_DNA"/>
</dbReference>
<dbReference type="PRINTS" id="PR00039">
    <property type="entry name" value="HTHLYSR"/>
</dbReference>
<evidence type="ECO:0000256" key="3">
    <source>
        <dbReference type="ARBA" id="ARBA00023125"/>
    </source>
</evidence>
<comment type="similarity">
    <text evidence="1">Belongs to the LysR transcriptional regulatory family.</text>
</comment>
<evidence type="ECO:0000256" key="4">
    <source>
        <dbReference type="ARBA" id="ARBA00023163"/>
    </source>
</evidence>
<dbReference type="Gene3D" id="1.10.10.10">
    <property type="entry name" value="Winged helix-like DNA-binding domain superfamily/Winged helix DNA-binding domain"/>
    <property type="match status" value="1"/>
</dbReference>
<feature type="domain" description="HTH lysR-type" evidence="5">
    <location>
        <begin position="12"/>
        <end position="69"/>
    </location>
</feature>
<keyword evidence="3" id="KW-0238">DNA-binding</keyword>
<reference evidence="6" key="1">
    <citation type="submission" date="2022-04" db="EMBL/GenBank/DDBJ databases">
        <title>Roseibium sp. CAU 1639 isolated from mud.</title>
        <authorList>
            <person name="Kim W."/>
        </authorList>
    </citation>
    <scope>NUCLEOTIDE SEQUENCE</scope>
    <source>
        <strain evidence="6">CAU 1639</strain>
    </source>
</reference>
<accession>A0ABT0GNF8</accession>
<organism evidence="6 7">
    <name type="scientific">Roseibium sediminicola</name>
    <dbReference type="NCBI Taxonomy" id="2933272"/>
    <lineage>
        <taxon>Bacteria</taxon>
        <taxon>Pseudomonadati</taxon>
        <taxon>Pseudomonadota</taxon>
        <taxon>Alphaproteobacteria</taxon>
        <taxon>Hyphomicrobiales</taxon>
        <taxon>Stappiaceae</taxon>
        <taxon>Roseibium</taxon>
    </lineage>
</organism>
<dbReference type="PROSITE" id="PS50931">
    <property type="entry name" value="HTH_LYSR"/>
    <property type="match status" value="1"/>
</dbReference>
<dbReference type="Pfam" id="PF00126">
    <property type="entry name" value="HTH_1"/>
    <property type="match status" value="1"/>
</dbReference>
<dbReference type="PANTHER" id="PTHR30419:SF28">
    <property type="entry name" value="HTH-TYPE TRANSCRIPTIONAL REGULATOR BSDA"/>
    <property type="match status" value="1"/>
</dbReference>
<protein>
    <submittedName>
        <fullName evidence="6">LysR family transcriptional regulator</fullName>
    </submittedName>
</protein>
<comment type="caution">
    <text evidence="6">The sequence shown here is derived from an EMBL/GenBank/DDBJ whole genome shotgun (WGS) entry which is preliminary data.</text>
</comment>
<dbReference type="InterPro" id="IPR005119">
    <property type="entry name" value="LysR_subst-bd"/>
</dbReference>
<dbReference type="SUPFAM" id="SSF46785">
    <property type="entry name" value="Winged helix' DNA-binding domain"/>
    <property type="match status" value="1"/>
</dbReference>
<dbReference type="Gene3D" id="3.40.190.290">
    <property type="match status" value="1"/>
</dbReference>
<dbReference type="Proteomes" id="UP001431221">
    <property type="component" value="Unassembled WGS sequence"/>
</dbReference>
<dbReference type="CDD" id="cd05466">
    <property type="entry name" value="PBP2_LTTR_substrate"/>
    <property type="match status" value="1"/>
</dbReference>
<dbReference type="PANTHER" id="PTHR30419">
    <property type="entry name" value="HTH-TYPE TRANSCRIPTIONAL REGULATOR YBHD"/>
    <property type="match status" value="1"/>
</dbReference>
<proteinExistence type="inferred from homology"/>
<keyword evidence="2" id="KW-0805">Transcription regulation</keyword>
<evidence type="ECO:0000313" key="6">
    <source>
        <dbReference type="EMBL" id="MCK7610953.1"/>
    </source>
</evidence>